<reference evidence="10 11" key="1">
    <citation type="submission" date="2019-06" db="EMBL/GenBank/DDBJ databases">
        <title>The draft genome of Rhizobium smilacinae PTYR-5.</title>
        <authorList>
            <person name="Liu L."/>
            <person name="Li L."/>
            <person name="Zhang X."/>
        </authorList>
    </citation>
    <scope>NUCLEOTIDE SEQUENCE [LARGE SCALE GENOMIC DNA]</scope>
    <source>
        <strain evidence="10 11">PTYR-5</strain>
    </source>
</reference>
<dbReference type="SUPFAM" id="SSF161098">
    <property type="entry name" value="MetI-like"/>
    <property type="match status" value="1"/>
</dbReference>
<evidence type="ECO:0000313" key="10">
    <source>
        <dbReference type="EMBL" id="TNM63454.1"/>
    </source>
</evidence>
<dbReference type="PANTHER" id="PTHR42929:SF5">
    <property type="entry name" value="ABC TRANSPORTER PERMEASE PROTEIN"/>
    <property type="match status" value="1"/>
</dbReference>
<comment type="subcellular location">
    <subcellularLocation>
        <location evidence="1 8">Cell membrane</location>
        <topology evidence="1 8">Multi-pass membrane protein</topology>
    </subcellularLocation>
</comment>
<evidence type="ECO:0000256" key="8">
    <source>
        <dbReference type="RuleBase" id="RU363032"/>
    </source>
</evidence>
<proteinExistence type="inferred from homology"/>
<dbReference type="RefSeq" id="WP_139676365.1">
    <property type="nucleotide sequence ID" value="NZ_VDMN01000002.1"/>
</dbReference>
<feature type="domain" description="ABC transmembrane type-1" evidence="9">
    <location>
        <begin position="70"/>
        <end position="276"/>
    </location>
</feature>
<feature type="transmembrane region" description="Helical" evidence="8">
    <location>
        <begin position="101"/>
        <end position="121"/>
    </location>
</feature>
<dbReference type="PANTHER" id="PTHR42929">
    <property type="entry name" value="INNER MEMBRANE ABC TRANSPORTER PERMEASE PROTEIN YDCU-RELATED-RELATED"/>
    <property type="match status" value="1"/>
</dbReference>
<comment type="caution">
    <text evidence="10">The sequence shown here is derived from an EMBL/GenBank/DDBJ whole genome shotgun (WGS) entry which is preliminary data.</text>
</comment>
<dbReference type="Gene3D" id="1.10.3720.10">
    <property type="entry name" value="MetI-like"/>
    <property type="match status" value="1"/>
</dbReference>
<organism evidence="10 11">
    <name type="scientific">Aliirhizobium smilacinae</name>
    <dbReference type="NCBI Taxonomy" id="1395944"/>
    <lineage>
        <taxon>Bacteria</taxon>
        <taxon>Pseudomonadati</taxon>
        <taxon>Pseudomonadota</taxon>
        <taxon>Alphaproteobacteria</taxon>
        <taxon>Hyphomicrobiales</taxon>
        <taxon>Rhizobiaceae</taxon>
        <taxon>Aliirhizobium</taxon>
    </lineage>
</organism>
<feature type="transmembrane region" description="Helical" evidence="8">
    <location>
        <begin position="213"/>
        <end position="235"/>
    </location>
</feature>
<feature type="transmembrane region" description="Helical" evidence="8">
    <location>
        <begin position="65"/>
        <end position="89"/>
    </location>
</feature>
<name>A0A5C4XLQ6_9HYPH</name>
<evidence type="ECO:0000256" key="3">
    <source>
        <dbReference type="ARBA" id="ARBA00022448"/>
    </source>
</evidence>
<keyword evidence="4" id="KW-1003">Cell membrane</keyword>
<evidence type="ECO:0000256" key="2">
    <source>
        <dbReference type="ARBA" id="ARBA00007069"/>
    </source>
</evidence>
<feature type="transmembrane region" description="Helical" evidence="8">
    <location>
        <begin position="255"/>
        <end position="276"/>
    </location>
</feature>
<evidence type="ECO:0000256" key="1">
    <source>
        <dbReference type="ARBA" id="ARBA00004651"/>
    </source>
</evidence>
<evidence type="ECO:0000256" key="7">
    <source>
        <dbReference type="ARBA" id="ARBA00023136"/>
    </source>
</evidence>
<dbReference type="GO" id="GO:0055085">
    <property type="term" value="P:transmembrane transport"/>
    <property type="evidence" value="ECO:0007669"/>
    <property type="project" value="InterPro"/>
</dbReference>
<accession>A0A5C4XLQ6</accession>
<dbReference type="AlphaFoldDB" id="A0A5C4XLQ6"/>
<evidence type="ECO:0000256" key="4">
    <source>
        <dbReference type="ARBA" id="ARBA00022475"/>
    </source>
</evidence>
<evidence type="ECO:0000256" key="5">
    <source>
        <dbReference type="ARBA" id="ARBA00022692"/>
    </source>
</evidence>
<keyword evidence="7 8" id="KW-0472">Membrane</keyword>
<dbReference type="Proteomes" id="UP000311605">
    <property type="component" value="Unassembled WGS sequence"/>
</dbReference>
<protein>
    <submittedName>
        <fullName evidence="10">ABC transporter permease</fullName>
    </submittedName>
</protein>
<sequence length="288" mass="31072">MTGGKALGTFRSFYVPAMLVGPATLIVLIPFIASLVVLGVYSVGFYPGGAGFDLGVWKTFLSDSYSWTVIFTSIRLAVIVTFFCLLIGYPVACALVRLDSMLMSIIAYTVIFSPLLMSVVVRSYGWLLLLSDSGFLNSLLGAWPLNLGPYRLIYNEIGVIIALVHILLPFAVLPLITVLLQQPQQLREAAADLGASPFAIFWKVTFPLSLPGVIVAAEIVFALAVSAFVTPAVLGGGRVLNLSRLVYENIGNIEWGLAAVQALILLIAAVGVLLILERFNRRTFGEKS</sequence>
<keyword evidence="6 8" id="KW-1133">Transmembrane helix</keyword>
<dbReference type="OrthoDB" id="9807047at2"/>
<dbReference type="InterPro" id="IPR035906">
    <property type="entry name" value="MetI-like_sf"/>
</dbReference>
<dbReference type="GO" id="GO:0005886">
    <property type="term" value="C:plasma membrane"/>
    <property type="evidence" value="ECO:0007669"/>
    <property type="project" value="UniProtKB-SubCell"/>
</dbReference>
<gene>
    <name evidence="10" type="ORF">FHP24_11595</name>
</gene>
<keyword evidence="5 8" id="KW-0812">Transmembrane</keyword>
<dbReference type="PROSITE" id="PS50928">
    <property type="entry name" value="ABC_TM1"/>
    <property type="match status" value="1"/>
</dbReference>
<dbReference type="EMBL" id="VDMN01000002">
    <property type="protein sequence ID" value="TNM63454.1"/>
    <property type="molecule type" value="Genomic_DNA"/>
</dbReference>
<dbReference type="InterPro" id="IPR000515">
    <property type="entry name" value="MetI-like"/>
</dbReference>
<dbReference type="CDD" id="cd06261">
    <property type="entry name" value="TM_PBP2"/>
    <property type="match status" value="1"/>
</dbReference>
<comment type="similarity">
    <text evidence="2">Belongs to the binding-protein-dependent transport system permease family. CysTW subfamily.</text>
</comment>
<feature type="transmembrane region" description="Helical" evidence="8">
    <location>
        <begin position="157"/>
        <end position="180"/>
    </location>
</feature>
<keyword evidence="11" id="KW-1185">Reference proteome</keyword>
<evidence type="ECO:0000256" key="6">
    <source>
        <dbReference type="ARBA" id="ARBA00022989"/>
    </source>
</evidence>
<evidence type="ECO:0000259" key="9">
    <source>
        <dbReference type="PROSITE" id="PS50928"/>
    </source>
</evidence>
<feature type="transmembrane region" description="Helical" evidence="8">
    <location>
        <begin position="12"/>
        <end position="45"/>
    </location>
</feature>
<keyword evidence="3 8" id="KW-0813">Transport</keyword>
<dbReference type="Pfam" id="PF00528">
    <property type="entry name" value="BPD_transp_1"/>
    <property type="match status" value="1"/>
</dbReference>
<evidence type="ECO:0000313" key="11">
    <source>
        <dbReference type="Proteomes" id="UP000311605"/>
    </source>
</evidence>